<feature type="domain" description="C2H2-type" evidence="13">
    <location>
        <begin position="681"/>
        <end position="708"/>
    </location>
</feature>
<feature type="domain" description="C2H2-type" evidence="13">
    <location>
        <begin position="709"/>
        <end position="736"/>
    </location>
</feature>
<evidence type="ECO:0000256" key="12">
    <source>
        <dbReference type="SAM" id="MobiDB-lite"/>
    </source>
</evidence>
<feature type="compositionally biased region" description="Polar residues" evidence="12">
    <location>
        <begin position="267"/>
        <end position="281"/>
    </location>
</feature>
<evidence type="ECO:0000256" key="8">
    <source>
        <dbReference type="ARBA" id="ARBA00023125"/>
    </source>
</evidence>
<evidence type="ECO:0000256" key="6">
    <source>
        <dbReference type="ARBA" id="ARBA00022833"/>
    </source>
</evidence>
<feature type="region of interest" description="Disordered" evidence="12">
    <location>
        <begin position="388"/>
        <end position="412"/>
    </location>
</feature>
<keyword evidence="7" id="KW-0805">Transcription regulation</keyword>
<dbReference type="PROSITE" id="PS00028">
    <property type="entry name" value="ZINC_FINGER_C2H2_1"/>
    <property type="match status" value="2"/>
</dbReference>
<sequence>GSLDGGVQGETITLSLEEASQIILQQGGLEGAVQLSDGTYQILGQQLIQVTREDGSVDTQALPVEVVQALSGGLMGFANMETTQEQAVQGEDDTDPTSLEAPQVEMADHTHAETAEASEGSQESAVKSVSETVVTESQMNDGSGLTTPMDNSSSQVSEDGQPSALKVSLSAIDQGDAAQQQVVVKEEPTEAKPVEPKPDFNCPIEVTERTEIMIKGKKCVLMQNPETKQLCAYPILPPEGKRRRGRPRKSRPENPVEVRVAMRDTVSENLLASGNNSSAESPASGETKDTSASDSLNTSTTSVGNGDQNSAAESLLELSNAGPDSVRRSGRKRKKAKVFDDYDVLEASSDDEPEGQNDDEKDPEVTMYGIKKRQIKRELPQLASPFMMPVKRGRGRPRRYPPPGQTTTPSSIPAVILPGANGQTLVMAPLQGLQNLPGFQTQVKTQLQQLVAKPGPTPIEPNLPPPTTTISLGPDGDALPLDPTAVLDSSSILTTSLQGESLPLGGESSDTQEGLESAGEKDRSDGDTSAGGDGQQPTVIQIPDNLLPMFGIKKDPIKIGLKARESELEKLKCPKCDFQGYYVQQYQDHIASHAGDIHKCKCCNFLTFNKDDLLQHFKANHPRCICEVCDFMAEHAYMIKRHMMRHNAEGCTCEMCGKVYKDQYILKMHVKMVHMPAEVLFECTVCGKKFTRKAHLKRHLRIHDPEKPFKCPHCDYRGCERSDISKHLLIHEDPKHVCEVCGKAFRHIKNKELHVKRHNGQRDYKCGVCDFYGYTFTDIRKHIERKHSDIKTLVCEKCAMPFKSELQLREHQKDNCEVLMIEQALAIATSSGGTSQATIQIPSTFAVDGQQITIDGQQIAVDGGGQVNITVEQVSAIDHLIEEECGHKRVCGRPQPDPVFPVQRADQTRGSDHSPNYPLSNPTDLSDDHEWLLTPAVGQCLQRSCPRPSVQLEEDTLSEDQMVEATIADVTSSGHVMDSDNPAIADGTIQIIPNDDIEEVVDLPHETMVSLG</sequence>
<feature type="compositionally biased region" description="Polar residues" evidence="12">
    <location>
        <begin position="292"/>
        <end position="308"/>
    </location>
</feature>
<dbReference type="PROSITE" id="PS50157">
    <property type="entry name" value="ZINC_FINGER_C2H2_2"/>
    <property type="match status" value="4"/>
</dbReference>
<dbReference type="Gene3D" id="3.30.160.60">
    <property type="entry name" value="Classic Zinc Finger"/>
    <property type="match status" value="5"/>
</dbReference>
<feature type="region of interest" description="Disordered" evidence="12">
    <location>
        <begin position="497"/>
        <end position="540"/>
    </location>
</feature>
<proteinExistence type="inferred from homology"/>
<dbReference type="PANTHER" id="PTHR24403">
    <property type="entry name" value="ZINC FINGER PROTEIN"/>
    <property type="match status" value="1"/>
</dbReference>
<feature type="region of interest" description="Disordered" evidence="12">
    <location>
        <begin position="109"/>
        <end position="165"/>
    </location>
</feature>
<feature type="region of interest" description="Disordered" evidence="12">
    <location>
        <begin position="233"/>
        <end position="308"/>
    </location>
</feature>
<dbReference type="SUPFAM" id="SSF57667">
    <property type="entry name" value="beta-beta-alpha zinc fingers"/>
    <property type="match status" value="3"/>
</dbReference>
<accession>A0ABD0KY54</accession>
<dbReference type="EMBL" id="JACVVK020000107">
    <property type="protein sequence ID" value="KAK7492030.1"/>
    <property type="molecule type" value="Genomic_DNA"/>
</dbReference>
<dbReference type="GO" id="GO:0005634">
    <property type="term" value="C:nucleus"/>
    <property type="evidence" value="ECO:0007669"/>
    <property type="project" value="UniProtKB-SubCell"/>
</dbReference>
<protein>
    <recommendedName>
        <fullName evidence="13">C2H2-type domain-containing protein</fullName>
    </recommendedName>
</protein>
<feature type="region of interest" description="Disordered" evidence="12">
    <location>
        <begin position="453"/>
        <end position="484"/>
    </location>
</feature>
<dbReference type="Pfam" id="PF00096">
    <property type="entry name" value="zf-C2H2"/>
    <property type="match status" value="1"/>
</dbReference>
<keyword evidence="15" id="KW-1185">Reference proteome</keyword>
<feature type="compositionally biased region" description="Basic and acidic residues" evidence="12">
    <location>
        <begin position="250"/>
        <end position="266"/>
    </location>
</feature>
<evidence type="ECO:0000256" key="5">
    <source>
        <dbReference type="ARBA" id="ARBA00022771"/>
    </source>
</evidence>
<evidence type="ECO:0000259" key="13">
    <source>
        <dbReference type="PROSITE" id="PS50157"/>
    </source>
</evidence>
<feature type="compositionally biased region" description="Pro residues" evidence="12">
    <location>
        <begin position="455"/>
        <end position="467"/>
    </location>
</feature>
<keyword evidence="10" id="KW-0539">Nucleus</keyword>
<feature type="region of interest" description="Disordered" evidence="12">
    <location>
        <begin position="343"/>
        <end position="368"/>
    </location>
</feature>
<feature type="compositionally biased region" description="Acidic residues" evidence="12">
    <location>
        <begin position="343"/>
        <end position="362"/>
    </location>
</feature>
<feature type="compositionally biased region" description="Polar residues" evidence="12">
    <location>
        <begin position="138"/>
        <end position="160"/>
    </location>
</feature>
<dbReference type="InterPro" id="IPR050688">
    <property type="entry name" value="Zinc_finger/UBP_domain"/>
</dbReference>
<feature type="non-terminal residue" evidence="14">
    <location>
        <position position="1"/>
    </location>
</feature>
<dbReference type="PANTHER" id="PTHR24403:SF67">
    <property type="entry name" value="FI01116P-RELATED"/>
    <property type="match status" value="1"/>
</dbReference>
<keyword evidence="9" id="KW-0804">Transcription</keyword>
<comment type="similarity">
    <text evidence="2">Belongs to the krueppel C2H2-type zinc-finger protein family.</text>
</comment>
<keyword evidence="4" id="KW-0677">Repeat</keyword>
<organism evidence="14 15">
    <name type="scientific">Batillaria attramentaria</name>
    <dbReference type="NCBI Taxonomy" id="370345"/>
    <lineage>
        <taxon>Eukaryota</taxon>
        <taxon>Metazoa</taxon>
        <taxon>Spiralia</taxon>
        <taxon>Lophotrochozoa</taxon>
        <taxon>Mollusca</taxon>
        <taxon>Gastropoda</taxon>
        <taxon>Caenogastropoda</taxon>
        <taxon>Sorbeoconcha</taxon>
        <taxon>Cerithioidea</taxon>
        <taxon>Batillariidae</taxon>
        <taxon>Batillaria</taxon>
    </lineage>
</organism>
<dbReference type="GO" id="GO:0008270">
    <property type="term" value="F:zinc ion binding"/>
    <property type="evidence" value="ECO:0007669"/>
    <property type="project" value="UniProtKB-KW"/>
</dbReference>
<evidence type="ECO:0000256" key="11">
    <source>
        <dbReference type="PROSITE-ProRule" id="PRU00042"/>
    </source>
</evidence>
<comment type="subcellular location">
    <subcellularLocation>
        <location evidence="1">Nucleus</location>
    </subcellularLocation>
</comment>
<keyword evidence="5 11" id="KW-0863">Zinc-finger</keyword>
<feature type="domain" description="C2H2-type" evidence="13">
    <location>
        <begin position="736"/>
        <end position="763"/>
    </location>
</feature>
<dbReference type="GO" id="GO:0003677">
    <property type="term" value="F:DNA binding"/>
    <property type="evidence" value="ECO:0007669"/>
    <property type="project" value="UniProtKB-KW"/>
</dbReference>
<feature type="domain" description="C2H2-type" evidence="13">
    <location>
        <begin position="651"/>
        <end position="674"/>
    </location>
</feature>
<dbReference type="AlphaFoldDB" id="A0ABD0KY54"/>
<evidence type="ECO:0000256" key="4">
    <source>
        <dbReference type="ARBA" id="ARBA00022737"/>
    </source>
</evidence>
<feature type="compositionally biased region" description="Basic and acidic residues" evidence="12">
    <location>
        <begin position="184"/>
        <end position="198"/>
    </location>
</feature>
<name>A0ABD0KY54_9CAEN</name>
<dbReference type="SMART" id="SM00355">
    <property type="entry name" value="ZnF_C2H2"/>
    <property type="match status" value="9"/>
</dbReference>
<reference evidence="14 15" key="1">
    <citation type="journal article" date="2023" name="Sci. Data">
        <title>Genome assembly of the Korean intertidal mud-creeper Batillaria attramentaria.</title>
        <authorList>
            <person name="Patra A.K."/>
            <person name="Ho P.T."/>
            <person name="Jun S."/>
            <person name="Lee S.J."/>
            <person name="Kim Y."/>
            <person name="Won Y.J."/>
        </authorList>
    </citation>
    <scope>NUCLEOTIDE SEQUENCE [LARGE SCALE GENOMIC DNA]</scope>
    <source>
        <strain evidence="14">Wonlab-2016</strain>
    </source>
</reference>
<keyword evidence="3" id="KW-0479">Metal-binding</keyword>
<feature type="region of interest" description="Disordered" evidence="12">
    <location>
        <begin position="178"/>
        <end position="200"/>
    </location>
</feature>
<dbReference type="FunFam" id="3.30.160.60:FF:001843">
    <property type="entry name" value="Zinc finger 30C"/>
    <property type="match status" value="1"/>
</dbReference>
<dbReference type="InterPro" id="IPR036236">
    <property type="entry name" value="Znf_C2H2_sf"/>
</dbReference>
<evidence type="ECO:0000256" key="2">
    <source>
        <dbReference type="ARBA" id="ARBA00006991"/>
    </source>
</evidence>
<keyword evidence="8" id="KW-0238">DNA-binding</keyword>
<evidence type="ECO:0000256" key="7">
    <source>
        <dbReference type="ARBA" id="ARBA00023015"/>
    </source>
</evidence>
<dbReference type="FunFam" id="3.30.160.60:FF:000075">
    <property type="entry name" value="Putative zinc finger protein 536"/>
    <property type="match status" value="1"/>
</dbReference>
<dbReference type="Proteomes" id="UP001519460">
    <property type="component" value="Unassembled WGS sequence"/>
</dbReference>
<evidence type="ECO:0000313" key="14">
    <source>
        <dbReference type="EMBL" id="KAK7492030.1"/>
    </source>
</evidence>
<comment type="caution">
    <text evidence="14">The sequence shown here is derived from an EMBL/GenBank/DDBJ whole genome shotgun (WGS) entry which is preliminary data.</text>
</comment>
<evidence type="ECO:0000256" key="9">
    <source>
        <dbReference type="ARBA" id="ARBA00023163"/>
    </source>
</evidence>
<evidence type="ECO:0000256" key="10">
    <source>
        <dbReference type="ARBA" id="ARBA00023242"/>
    </source>
</evidence>
<feature type="region of interest" description="Disordered" evidence="12">
    <location>
        <begin position="892"/>
        <end position="921"/>
    </location>
</feature>
<gene>
    <name evidence="14" type="ORF">BaRGS_00016694</name>
</gene>
<evidence type="ECO:0000256" key="3">
    <source>
        <dbReference type="ARBA" id="ARBA00022723"/>
    </source>
</evidence>
<evidence type="ECO:0000256" key="1">
    <source>
        <dbReference type="ARBA" id="ARBA00004123"/>
    </source>
</evidence>
<keyword evidence="6" id="KW-0862">Zinc</keyword>
<evidence type="ECO:0000313" key="15">
    <source>
        <dbReference type="Proteomes" id="UP001519460"/>
    </source>
</evidence>
<dbReference type="InterPro" id="IPR013087">
    <property type="entry name" value="Znf_C2H2_type"/>
</dbReference>
<feature type="compositionally biased region" description="Low complexity" evidence="12">
    <location>
        <begin position="123"/>
        <end position="137"/>
    </location>
</feature>